<dbReference type="EMBL" id="JBHUON010000001">
    <property type="protein sequence ID" value="MFD2863206.1"/>
    <property type="molecule type" value="Genomic_DNA"/>
</dbReference>
<keyword evidence="3" id="KW-1185">Reference proteome</keyword>
<organism evidence="2 3">
    <name type="scientific">Mucilaginibacter antarcticus</name>
    <dbReference type="NCBI Taxonomy" id="1855725"/>
    <lineage>
        <taxon>Bacteria</taxon>
        <taxon>Pseudomonadati</taxon>
        <taxon>Bacteroidota</taxon>
        <taxon>Sphingobacteriia</taxon>
        <taxon>Sphingobacteriales</taxon>
        <taxon>Sphingobacteriaceae</taxon>
        <taxon>Mucilaginibacter</taxon>
    </lineage>
</organism>
<sequence>MQIITHQKNGIQIAEILSDAIIINSVDDGTQVLNDLYYQGFDAIIIKAGQLAADFFDLKTGLAGDVLQKFSNRRVRLAIIGDFKVVESKSLRDFIFESNKGNLVSFRNSLAEVLDSL</sequence>
<dbReference type="Proteomes" id="UP001597601">
    <property type="component" value="Unassembled WGS sequence"/>
</dbReference>
<evidence type="ECO:0000259" key="1">
    <source>
        <dbReference type="Pfam" id="PF13788"/>
    </source>
</evidence>
<dbReference type="InterPro" id="IPR025438">
    <property type="entry name" value="DUF4180"/>
</dbReference>
<protein>
    <submittedName>
        <fullName evidence="2">DUF4180 domain-containing protein</fullName>
    </submittedName>
</protein>
<proteinExistence type="predicted"/>
<feature type="domain" description="DUF4180" evidence="1">
    <location>
        <begin position="9"/>
        <end position="116"/>
    </location>
</feature>
<evidence type="ECO:0000313" key="3">
    <source>
        <dbReference type="Proteomes" id="UP001597601"/>
    </source>
</evidence>
<name>A0ABW5XK73_9SPHI</name>
<dbReference type="Pfam" id="PF13788">
    <property type="entry name" value="DUF4180"/>
    <property type="match status" value="1"/>
</dbReference>
<reference evidence="3" key="1">
    <citation type="journal article" date="2019" name="Int. J. Syst. Evol. Microbiol.">
        <title>The Global Catalogue of Microorganisms (GCM) 10K type strain sequencing project: providing services to taxonomists for standard genome sequencing and annotation.</title>
        <authorList>
            <consortium name="The Broad Institute Genomics Platform"/>
            <consortium name="The Broad Institute Genome Sequencing Center for Infectious Disease"/>
            <person name="Wu L."/>
            <person name="Ma J."/>
        </authorList>
    </citation>
    <scope>NUCLEOTIDE SEQUENCE [LARGE SCALE GENOMIC DNA]</scope>
    <source>
        <strain evidence="3">KCTC 52232</strain>
    </source>
</reference>
<gene>
    <name evidence="2" type="ORF">ACFSYC_00780</name>
</gene>
<dbReference type="RefSeq" id="WP_377122387.1">
    <property type="nucleotide sequence ID" value="NZ_JBHUHN010000001.1"/>
</dbReference>
<comment type="caution">
    <text evidence="2">The sequence shown here is derived from an EMBL/GenBank/DDBJ whole genome shotgun (WGS) entry which is preliminary data.</text>
</comment>
<evidence type="ECO:0000313" key="2">
    <source>
        <dbReference type="EMBL" id="MFD2863206.1"/>
    </source>
</evidence>
<accession>A0ABW5XK73</accession>